<sequence>MGVAVHEAAGLPGLVASMLAGVDASIAKGELVVDSGDLSRLTGRPATPLAEAVAAALKG</sequence>
<dbReference type="EMBL" id="BAAAIZ010000101">
    <property type="protein sequence ID" value="GAA1432928.1"/>
    <property type="molecule type" value="Genomic_DNA"/>
</dbReference>
<evidence type="ECO:0000313" key="2">
    <source>
        <dbReference type="Proteomes" id="UP001500973"/>
    </source>
</evidence>
<organism evidence="1 2">
    <name type="scientific">Streptomyces thermospinosisporus</name>
    <dbReference type="NCBI Taxonomy" id="161482"/>
    <lineage>
        <taxon>Bacteria</taxon>
        <taxon>Bacillati</taxon>
        <taxon>Actinomycetota</taxon>
        <taxon>Actinomycetes</taxon>
        <taxon>Kitasatosporales</taxon>
        <taxon>Streptomycetaceae</taxon>
        <taxon>Streptomyces</taxon>
    </lineage>
</organism>
<reference evidence="1 2" key="1">
    <citation type="journal article" date="2019" name="Int. J. Syst. Evol. Microbiol.">
        <title>The Global Catalogue of Microorganisms (GCM) 10K type strain sequencing project: providing services to taxonomists for standard genome sequencing and annotation.</title>
        <authorList>
            <consortium name="The Broad Institute Genomics Platform"/>
            <consortium name="The Broad Institute Genome Sequencing Center for Infectious Disease"/>
            <person name="Wu L."/>
            <person name="Ma J."/>
        </authorList>
    </citation>
    <scope>NUCLEOTIDE SEQUENCE [LARGE SCALE GENOMIC DNA]</scope>
    <source>
        <strain evidence="1 2">JCM 11756</strain>
    </source>
</reference>
<name>A0ABN1Z6K2_9ACTN</name>
<proteinExistence type="predicted"/>
<dbReference type="Proteomes" id="UP001500973">
    <property type="component" value="Unassembled WGS sequence"/>
</dbReference>
<dbReference type="Gene3D" id="3.90.25.10">
    <property type="entry name" value="UDP-galactose 4-epimerase, domain 1"/>
    <property type="match status" value="1"/>
</dbReference>
<protein>
    <submittedName>
        <fullName evidence="1">Uncharacterized protein</fullName>
    </submittedName>
</protein>
<evidence type="ECO:0000313" key="1">
    <source>
        <dbReference type="EMBL" id="GAA1432928.1"/>
    </source>
</evidence>
<gene>
    <name evidence="1" type="ORF">GCM10009601_54620</name>
</gene>
<accession>A0ABN1Z6K2</accession>
<comment type="caution">
    <text evidence="1">The sequence shown here is derived from an EMBL/GenBank/DDBJ whole genome shotgun (WGS) entry which is preliminary data.</text>
</comment>
<keyword evidence="2" id="KW-1185">Reference proteome</keyword>